<dbReference type="InterPro" id="IPR000620">
    <property type="entry name" value="EamA_dom"/>
</dbReference>
<comment type="similarity">
    <text evidence="2">Belongs to the EamA transporter family.</text>
</comment>
<name>A0A2V5KCL0_9BACL</name>
<feature type="transmembrane region" description="Helical" evidence="7">
    <location>
        <begin position="99"/>
        <end position="116"/>
    </location>
</feature>
<gene>
    <name evidence="9" type="ORF">DLM86_08170</name>
</gene>
<feature type="transmembrane region" description="Helical" evidence="7">
    <location>
        <begin position="38"/>
        <end position="55"/>
    </location>
</feature>
<keyword evidence="6 7" id="KW-0472">Membrane</keyword>
<proteinExistence type="inferred from homology"/>
<reference evidence="9 10" key="1">
    <citation type="submission" date="2018-05" db="EMBL/GenBank/DDBJ databases">
        <title>Paenibacillus flagellatus sp. nov., isolated from selenium mineral soil.</title>
        <authorList>
            <person name="Dai X."/>
        </authorList>
    </citation>
    <scope>NUCLEOTIDE SEQUENCE [LARGE SCALE GENOMIC DNA]</scope>
    <source>
        <strain evidence="9 10">DXL2</strain>
    </source>
</reference>
<dbReference type="RefSeq" id="WP_110839493.1">
    <property type="nucleotide sequence ID" value="NZ_QJVJ01000003.1"/>
</dbReference>
<accession>A0A2V5KCL0</accession>
<dbReference type="OrthoDB" id="1682095at2"/>
<protein>
    <submittedName>
        <fullName evidence="9">EamA family transporter</fullName>
    </submittedName>
</protein>
<evidence type="ECO:0000256" key="1">
    <source>
        <dbReference type="ARBA" id="ARBA00004651"/>
    </source>
</evidence>
<dbReference type="AlphaFoldDB" id="A0A2V5KCL0"/>
<evidence type="ECO:0000313" key="10">
    <source>
        <dbReference type="Proteomes" id="UP000247476"/>
    </source>
</evidence>
<dbReference type="GO" id="GO:0005886">
    <property type="term" value="C:plasma membrane"/>
    <property type="evidence" value="ECO:0007669"/>
    <property type="project" value="UniProtKB-SubCell"/>
</dbReference>
<dbReference type="InterPro" id="IPR037185">
    <property type="entry name" value="EmrE-like"/>
</dbReference>
<feature type="transmembrane region" description="Helical" evidence="7">
    <location>
        <begin position="128"/>
        <end position="146"/>
    </location>
</feature>
<feature type="transmembrane region" description="Helical" evidence="7">
    <location>
        <begin position="276"/>
        <end position="293"/>
    </location>
</feature>
<evidence type="ECO:0000313" key="9">
    <source>
        <dbReference type="EMBL" id="PYI55693.1"/>
    </source>
</evidence>
<evidence type="ECO:0000259" key="8">
    <source>
        <dbReference type="Pfam" id="PF00892"/>
    </source>
</evidence>
<feature type="transmembrane region" description="Helical" evidence="7">
    <location>
        <begin position="67"/>
        <end position="87"/>
    </location>
</feature>
<evidence type="ECO:0000256" key="3">
    <source>
        <dbReference type="ARBA" id="ARBA00022475"/>
    </source>
</evidence>
<dbReference type="PANTHER" id="PTHR32322:SF18">
    <property type="entry name" value="S-ADENOSYLMETHIONINE_S-ADENOSYLHOMOCYSTEINE TRANSPORTER"/>
    <property type="match status" value="1"/>
</dbReference>
<dbReference type="EMBL" id="QJVJ01000003">
    <property type="protein sequence ID" value="PYI55693.1"/>
    <property type="molecule type" value="Genomic_DNA"/>
</dbReference>
<keyword evidence="4 7" id="KW-0812">Transmembrane</keyword>
<dbReference type="PANTHER" id="PTHR32322">
    <property type="entry name" value="INNER MEMBRANE TRANSPORTER"/>
    <property type="match status" value="1"/>
</dbReference>
<dbReference type="Proteomes" id="UP000247476">
    <property type="component" value="Unassembled WGS sequence"/>
</dbReference>
<dbReference type="SUPFAM" id="SSF103481">
    <property type="entry name" value="Multidrug resistance efflux transporter EmrE"/>
    <property type="match status" value="2"/>
</dbReference>
<dbReference type="Gene3D" id="1.10.3730.20">
    <property type="match status" value="1"/>
</dbReference>
<feature type="transmembrane region" description="Helical" evidence="7">
    <location>
        <begin position="152"/>
        <end position="171"/>
    </location>
</feature>
<feature type="transmembrane region" description="Helical" evidence="7">
    <location>
        <begin position="7"/>
        <end position="32"/>
    </location>
</feature>
<keyword evidence="10" id="KW-1185">Reference proteome</keyword>
<feature type="transmembrane region" description="Helical" evidence="7">
    <location>
        <begin position="183"/>
        <end position="201"/>
    </location>
</feature>
<feature type="transmembrane region" description="Helical" evidence="7">
    <location>
        <begin position="221"/>
        <end position="244"/>
    </location>
</feature>
<dbReference type="Pfam" id="PF00892">
    <property type="entry name" value="EamA"/>
    <property type="match status" value="2"/>
</dbReference>
<comment type="caution">
    <text evidence="9">The sequence shown here is derived from an EMBL/GenBank/DDBJ whole genome shotgun (WGS) entry which is preliminary data.</text>
</comment>
<evidence type="ECO:0000256" key="6">
    <source>
        <dbReference type="ARBA" id="ARBA00023136"/>
    </source>
</evidence>
<keyword evidence="3" id="KW-1003">Cell membrane</keyword>
<feature type="domain" description="EamA" evidence="8">
    <location>
        <begin position="152"/>
        <end position="293"/>
    </location>
</feature>
<organism evidence="9 10">
    <name type="scientific">Paenibacillus flagellatus</name>
    <dbReference type="NCBI Taxonomy" id="2211139"/>
    <lineage>
        <taxon>Bacteria</taxon>
        <taxon>Bacillati</taxon>
        <taxon>Bacillota</taxon>
        <taxon>Bacilli</taxon>
        <taxon>Bacillales</taxon>
        <taxon>Paenibacillaceae</taxon>
        <taxon>Paenibacillus</taxon>
    </lineage>
</organism>
<feature type="transmembrane region" description="Helical" evidence="7">
    <location>
        <begin position="251"/>
        <end position="270"/>
    </location>
</feature>
<sequence length="312" mass="33792">MGGQRAIYGLALLYSLIIGFSFLFTKVALQYADPIDTLAYRFTVSFAAIGIPVLIGRVRLQWQWRRWLRLVPIGLVYPTAFFGFQAFGLERMASSEGGIFQASVPIFTLVLASIALNEKTSWVQKLSVLCSVGGVVYILVMGGASLHGTSLAGIVMMLLSAVLLSSYNVMARFMRNGYSAVEMSFMMMLIGCICFDALAVAKHAASGTMRELFGPLAEPGFVVSILYIGLLSSLVSSLLSNYVLSKLEATAMSLFVNLGNFVSIAAGIVFLDERLAYYHIVGAALIIGGVLGIRVRTRSRAEETIMERGKTG</sequence>
<evidence type="ECO:0000256" key="2">
    <source>
        <dbReference type="ARBA" id="ARBA00007362"/>
    </source>
</evidence>
<dbReference type="InterPro" id="IPR050638">
    <property type="entry name" value="AA-Vitamin_Transporters"/>
</dbReference>
<evidence type="ECO:0000256" key="7">
    <source>
        <dbReference type="SAM" id="Phobius"/>
    </source>
</evidence>
<comment type="subcellular location">
    <subcellularLocation>
        <location evidence="1">Cell membrane</location>
        <topology evidence="1">Multi-pass membrane protein</topology>
    </subcellularLocation>
</comment>
<evidence type="ECO:0000256" key="4">
    <source>
        <dbReference type="ARBA" id="ARBA00022692"/>
    </source>
</evidence>
<keyword evidence="5 7" id="KW-1133">Transmembrane helix</keyword>
<evidence type="ECO:0000256" key="5">
    <source>
        <dbReference type="ARBA" id="ARBA00022989"/>
    </source>
</evidence>
<feature type="domain" description="EamA" evidence="8">
    <location>
        <begin position="8"/>
        <end position="139"/>
    </location>
</feature>